<dbReference type="InterPro" id="IPR002048">
    <property type="entry name" value="EF_hand_dom"/>
</dbReference>
<protein>
    <recommendedName>
        <fullName evidence="15">EF-hand domain-containing protein</fullName>
    </recommendedName>
</protein>
<dbReference type="InterPro" id="IPR005821">
    <property type="entry name" value="Ion_trans_dom"/>
</dbReference>
<dbReference type="SUPFAM" id="SSF47473">
    <property type="entry name" value="EF-hand"/>
    <property type="match status" value="1"/>
</dbReference>
<keyword evidence="12" id="KW-0325">Glycoprotein</keyword>
<sequence>MREKLQAVVASNGFEAASCLLIVVNMGFIGTQANCGQGSSCSATLLSLISTFDELFTALFLVEWCLRVAAFGRSYFQAMANWMDTFVVWIVGVFLLWVAPIIFGREGLAAFQAVRAIRAMRSLRSFRVLRRFQSFRMLLTGVLGTIFTLGACVLMLTITDLTFGILAVDVIGRDSEWGLAPAGTAAWYFQNGVIQASLTMSRFIFSDNAVDMIEELQEKQPQIWIFCFLFMAIAAYVILNLVTAVICDKAQAIVNENEAEKLFELRMQEKRNMKDLKRVFEVLDEDGSGQVTTEEFDAAFEIRECRDKFFLLGFEEEEMKQLFRVLDDDGQGELSVEEFLKGMAQVQGDCDSRSMLVATKSLEKVCLGFDKAFSRRGGKLSVLDADLTPQSDSELLTDIENIAVKRLDKIDEFIKNMSYKADLFEKQLATIESLRAAGKATEEEAQDEEEEGE</sequence>
<dbReference type="Proteomes" id="UP001178507">
    <property type="component" value="Unassembled WGS sequence"/>
</dbReference>
<keyword evidence="3" id="KW-0597">Phosphoprotein</keyword>
<keyword evidence="5" id="KW-0107">Calcium channel</keyword>
<dbReference type="EMBL" id="CAUJNA010000471">
    <property type="protein sequence ID" value="CAJ1377572.1"/>
    <property type="molecule type" value="Genomic_DNA"/>
</dbReference>
<dbReference type="Gene3D" id="1.10.287.70">
    <property type="match status" value="1"/>
</dbReference>
<keyword evidence="17" id="KW-1185">Reference proteome</keyword>
<accession>A0AA36HZQ5</accession>
<name>A0AA36HZQ5_9DINO</name>
<evidence type="ECO:0000256" key="4">
    <source>
        <dbReference type="ARBA" id="ARBA00022568"/>
    </source>
</evidence>
<keyword evidence="6 14" id="KW-0812">Transmembrane</keyword>
<dbReference type="PANTHER" id="PTHR45628:SF7">
    <property type="entry name" value="VOLTAGE-DEPENDENT CALCIUM CHANNEL TYPE A SUBUNIT ALPHA-1"/>
    <property type="match status" value="1"/>
</dbReference>
<organism evidence="16 17">
    <name type="scientific">Effrenium voratum</name>
    <dbReference type="NCBI Taxonomy" id="2562239"/>
    <lineage>
        <taxon>Eukaryota</taxon>
        <taxon>Sar</taxon>
        <taxon>Alveolata</taxon>
        <taxon>Dinophyceae</taxon>
        <taxon>Suessiales</taxon>
        <taxon>Symbiodiniaceae</taxon>
        <taxon>Effrenium</taxon>
    </lineage>
</organism>
<evidence type="ECO:0000313" key="16">
    <source>
        <dbReference type="EMBL" id="CAJ1377572.1"/>
    </source>
</evidence>
<comment type="caution">
    <text evidence="16">The sequence shown here is derived from an EMBL/GenBank/DDBJ whole genome shotgun (WGS) entry which is preliminary data.</text>
</comment>
<keyword evidence="7" id="KW-0106">Calcium</keyword>
<evidence type="ECO:0000256" key="11">
    <source>
        <dbReference type="ARBA" id="ARBA00023136"/>
    </source>
</evidence>
<keyword evidence="2" id="KW-0813">Transport</keyword>
<evidence type="ECO:0000256" key="2">
    <source>
        <dbReference type="ARBA" id="ARBA00022448"/>
    </source>
</evidence>
<evidence type="ECO:0000256" key="9">
    <source>
        <dbReference type="ARBA" id="ARBA00022989"/>
    </source>
</evidence>
<comment type="subcellular location">
    <subcellularLocation>
        <location evidence="1">Membrane</location>
        <topology evidence="1">Multi-pass membrane protein</topology>
    </subcellularLocation>
</comment>
<dbReference type="GO" id="GO:0005509">
    <property type="term" value="F:calcium ion binding"/>
    <property type="evidence" value="ECO:0007669"/>
    <property type="project" value="InterPro"/>
</dbReference>
<dbReference type="GO" id="GO:0098703">
    <property type="term" value="P:calcium ion import across plasma membrane"/>
    <property type="evidence" value="ECO:0007669"/>
    <property type="project" value="TreeGrafter"/>
</dbReference>
<reference evidence="16" key="1">
    <citation type="submission" date="2023-08" db="EMBL/GenBank/DDBJ databases">
        <authorList>
            <person name="Chen Y."/>
            <person name="Shah S."/>
            <person name="Dougan E. K."/>
            <person name="Thang M."/>
            <person name="Chan C."/>
        </authorList>
    </citation>
    <scope>NUCLEOTIDE SEQUENCE</scope>
</reference>
<feature type="transmembrane region" description="Helical" evidence="14">
    <location>
        <begin position="135"/>
        <end position="158"/>
    </location>
</feature>
<dbReference type="PROSITE" id="PS00018">
    <property type="entry name" value="EF_HAND_1"/>
    <property type="match status" value="1"/>
</dbReference>
<dbReference type="Pfam" id="PF13499">
    <property type="entry name" value="EF-hand_7"/>
    <property type="match status" value="1"/>
</dbReference>
<evidence type="ECO:0000256" key="13">
    <source>
        <dbReference type="ARBA" id="ARBA00023303"/>
    </source>
</evidence>
<evidence type="ECO:0000256" key="7">
    <source>
        <dbReference type="ARBA" id="ARBA00022837"/>
    </source>
</evidence>
<keyword evidence="10" id="KW-0406">Ion transport</keyword>
<dbReference type="InterPro" id="IPR050599">
    <property type="entry name" value="VDCC_alpha-1_subunit"/>
</dbReference>
<dbReference type="PANTHER" id="PTHR45628">
    <property type="entry name" value="VOLTAGE-DEPENDENT CALCIUM CHANNEL TYPE A SUBUNIT ALPHA-1"/>
    <property type="match status" value="1"/>
</dbReference>
<evidence type="ECO:0000256" key="10">
    <source>
        <dbReference type="ARBA" id="ARBA00023065"/>
    </source>
</evidence>
<evidence type="ECO:0000256" key="6">
    <source>
        <dbReference type="ARBA" id="ARBA00022692"/>
    </source>
</evidence>
<dbReference type="Gene3D" id="1.20.120.350">
    <property type="entry name" value="Voltage-gated potassium channels. Chain C"/>
    <property type="match status" value="1"/>
</dbReference>
<keyword evidence="13" id="KW-0407">Ion channel</keyword>
<dbReference type="PROSITE" id="PS50222">
    <property type="entry name" value="EF_HAND_2"/>
    <property type="match status" value="2"/>
</dbReference>
<dbReference type="GO" id="GO:0008331">
    <property type="term" value="F:high voltage-gated calcium channel activity"/>
    <property type="evidence" value="ECO:0007669"/>
    <property type="project" value="TreeGrafter"/>
</dbReference>
<keyword evidence="4" id="KW-0109">Calcium transport</keyword>
<dbReference type="CDD" id="cd00051">
    <property type="entry name" value="EFh"/>
    <property type="match status" value="1"/>
</dbReference>
<dbReference type="InterPro" id="IPR018247">
    <property type="entry name" value="EF_Hand_1_Ca_BS"/>
</dbReference>
<dbReference type="Gene3D" id="1.10.238.10">
    <property type="entry name" value="EF-hand"/>
    <property type="match status" value="1"/>
</dbReference>
<feature type="domain" description="EF-hand" evidence="15">
    <location>
        <begin position="271"/>
        <end position="306"/>
    </location>
</feature>
<evidence type="ECO:0000256" key="1">
    <source>
        <dbReference type="ARBA" id="ARBA00004141"/>
    </source>
</evidence>
<dbReference type="SMART" id="SM00054">
    <property type="entry name" value="EFh"/>
    <property type="match status" value="2"/>
</dbReference>
<dbReference type="InterPro" id="IPR027359">
    <property type="entry name" value="Volt_channel_dom_sf"/>
</dbReference>
<evidence type="ECO:0000259" key="15">
    <source>
        <dbReference type="PROSITE" id="PS50222"/>
    </source>
</evidence>
<keyword evidence="11 14" id="KW-0472">Membrane</keyword>
<evidence type="ECO:0000313" key="17">
    <source>
        <dbReference type="Proteomes" id="UP001178507"/>
    </source>
</evidence>
<evidence type="ECO:0000256" key="5">
    <source>
        <dbReference type="ARBA" id="ARBA00022673"/>
    </source>
</evidence>
<gene>
    <name evidence="16" type="ORF">EVOR1521_LOCUS6341</name>
</gene>
<dbReference type="GO" id="GO:0005891">
    <property type="term" value="C:voltage-gated calcium channel complex"/>
    <property type="evidence" value="ECO:0007669"/>
    <property type="project" value="TreeGrafter"/>
</dbReference>
<evidence type="ECO:0000256" key="12">
    <source>
        <dbReference type="ARBA" id="ARBA00023180"/>
    </source>
</evidence>
<keyword evidence="9 14" id="KW-1133">Transmembrane helix</keyword>
<evidence type="ECO:0000256" key="14">
    <source>
        <dbReference type="SAM" id="Phobius"/>
    </source>
</evidence>
<evidence type="ECO:0000256" key="3">
    <source>
        <dbReference type="ARBA" id="ARBA00022553"/>
    </source>
</evidence>
<dbReference type="InterPro" id="IPR011992">
    <property type="entry name" value="EF-hand-dom_pair"/>
</dbReference>
<dbReference type="AlphaFoldDB" id="A0AA36HZQ5"/>
<dbReference type="Pfam" id="PF00520">
    <property type="entry name" value="Ion_trans"/>
    <property type="match status" value="1"/>
</dbReference>
<dbReference type="SUPFAM" id="SSF81324">
    <property type="entry name" value="Voltage-gated potassium channels"/>
    <property type="match status" value="1"/>
</dbReference>
<evidence type="ECO:0000256" key="8">
    <source>
        <dbReference type="ARBA" id="ARBA00022882"/>
    </source>
</evidence>
<feature type="transmembrane region" description="Helical" evidence="14">
    <location>
        <begin position="88"/>
        <end position="114"/>
    </location>
</feature>
<proteinExistence type="predicted"/>
<feature type="domain" description="EF-hand" evidence="15">
    <location>
        <begin position="314"/>
        <end position="349"/>
    </location>
</feature>
<feature type="transmembrane region" description="Helical" evidence="14">
    <location>
        <begin position="223"/>
        <end position="247"/>
    </location>
</feature>
<keyword evidence="8" id="KW-0851">Voltage-gated channel</keyword>